<feature type="signal peptide" evidence="1">
    <location>
        <begin position="1"/>
        <end position="22"/>
    </location>
</feature>
<feature type="chain" id="PRO_5003228416" description="Lipoprotein" evidence="1">
    <location>
        <begin position="23"/>
        <end position="168"/>
    </location>
</feature>
<evidence type="ECO:0000313" key="3">
    <source>
        <dbReference type="Proteomes" id="UP000008635"/>
    </source>
</evidence>
<protein>
    <recommendedName>
        <fullName evidence="4">Lipoprotein</fullName>
    </recommendedName>
</protein>
<keyword evidence="3" id="KW-1185">Reference proteome</keyword>
<dbReference type="HOGENOM" id="CLU_1583793_0_0_0"/>
<dbReference type="OrthoDB" id="72393at2"/>
<evidence type="ECO:0000256" key="1">
    <source>
        <dbReference type="SAM" id="SignalP"/>
    </source>
</evidence>
<evidence type="ECO:0000313" key="2">
    <source>
        <dbReference type="EMBL" id="ADV66753.1"/>
    </source>
</evidence>
<reference evidence="2 3" key="1">
    <citation type="journal article" date="2011" name="Stand. Genomic Sci.">
        <title>Complete genome sequence of Deinococcus maricopensis type strain (LB-34).</title>
        <authorList>
            <person name="Pukall R."/>
            <person name="Zeytun A."/>
            <person name="Lucas S."/>
            <person name="Lapidus A."/>
            <person name="Hammon N."/>
            <person name="Deshpande S."/>
            <person name="Nolan M."/>
            <person name="Cheng J.F."/>
            <person name="Pitluck S."/>
            <person name="Liolios K."/>
            <person name="Pagani I."/>
            <person name="Mikhailova N."/>
            <person name="Ivanova N."/>
            <person name="Mavromatis K."/>
            <person name="Pati A."/>
            <person name="Tapia R."/>
            <person name="Han C."/>
            <person name="Goodwin L."/>
            <person name="Chen A."/>
            <person name="Palaniappan K."/>
            <person name="Land M."/>
            <person name="Hauser L."/>
            <person name="Chang Y.J."/>
            <person name="Jeffries C.D."/>
            <person name="Brambilla E.M."/>
            <person name="Rohde M."/>
            <person name="Goker M."/>
            <person name="Detter J.C."/>
            <person name="Woyke T."/>
            <person name="Bristow J."/>
            <person name="Eisen J.A."/>
            <person name="Markowitz V."/>
            <person name="Hugenholtz P."/>
            <person name="Kyrpides N.C."/>
            <person name="Klenk H.P."/>
        </authorList>
    </citation>
    <scope>NUCLEOTIDE SEQUENCE [LARGE SCALE GENOMIC DNA]</scope>
    <source>
        <strain evidence="3">DSM 21211 / LMG 22137 / NRRL B-23946 / LB-34</strain>
    </source>
</reference>
<dbReference type="KEGG" id="dmr:Deima_1100"/>
<dbReference type="STRING" id="709986.Deima_1100"/>
<accession>E8U6R4</accession>
<reference evidence="3" key="2">
    <citation type="submission" date="2011-01" db="EMBL/GenBank/DDBJ databases">
        <title>The complete genome of Deinococcus maricopensis DSM 21211.</title>
        <authorList>
            <consortium name="US DOE Joint Genome Institute (JGI-PGF)"/>
            <person name="Lucas S."/>
            <person name="Copeland A."/>
            <person name="Lapidus A."/>
            <person name="Goodwin L."/>
            <person name="Pitluck S."/>
            <person name="Kyrpides N."/>
            <person name="Mavromatis K."/>
            <person name="Pagani I."/>
            <person name="Ivanova N."/>
            <person name="Ovchinnikova G."/>
            <person name="Zeytun A."/>
            <person name="Detter J.C."/>
            <person name="Han C."/>
            <person name="Land M."/>
            <person name="Hauser L."/>
            <person name="Markowitz V."/>
            <person name="Cheng J.-F."/>
            <person name="Hugenholtz P."/>
            <person name="Woyke T."/>
            <person name="Wu D."/>
            <person name="Pukall R."/>
            <person name="Gehrich-Schroeter G."/>
            <person name="Brambilla E."/>
            <person name="Klenk H.-P."/>
            <person name="Eisen J.A."/>
        </authorList>
    </citation>
    <scope>NUCLEOTIDE SEQUENCE [LARGE SCALE GENOMIC DNA]</scope>
    <source>
        <strain evidence="3">DSM 21211 / LMG 22137 / NRRL B-23946 / LB-34</strain>
    </source>
</reference>
<gene>
    <name evidence="2" type="ordered locus">Deima_1100</name>
</gene>
<dbReference type="AlphaFoldDB" id="E8U6R4"/>
<dbReference type="Proteomes" id="UP000008635">
    <property type="component" value="Chromosome"/>
</dbReference>
<dbReference type="EMBL" id="CP002454">
    <property type="protein sequence ID" value="ADV66753.1"/>
    <property type="molecule type" value="Genomic_DNA"/>
</dbReference>
<organism evidence="2 3">
    <name type="scientific">Deinococcus maricopensis (strain DSM 21211 / LMG 22137 / NRRL B-23946 / LB-34)</name>
    <dbReference type="NCBI Taxonomy" id="709986"/>
    <lineage>
        <taxon>Bacteria</taxon>
        <taxon>Thermotogati</taxon>
        <taxon>Deinococcota</taxon>
        <taxon>Deinococci</taxon>
        <taxon>Deinococcales</taxon>
        <taxon>Deinococcaceae</taxon>
        <taxon>Deinococcus</taxon>
    </lineage>
</organism>
<evidence type="ECO:0008006" key="4">
    <source>
        <dbReference type="Google" id="ProtNLM"/>
    </source>
</evidence>
<keyword evidence="1" id="KW-0732">Signal</keyword>
<proteinExistence type="predicted"/>
<sequence precursor="true">MKRTLLLPMVAALAAASTPALADHQSGNLRDFTAADLCPPSVYVTVDDEDDDDFAADLEKDLVGALTKAGIRTGNSKTCLADLTVSIDAYTDDDEKLTYATKINLDLDLADPTTLTLGTRRLRVSYITLWDSTAYGTFNDTDEFYDQLADNLQEDLAGFIADWKTAHR</sequence>
<name>E8U6R4_DEIML</name>
<dbReference type="RefSeq" id="WP_013556258.1">
    <property type="nucleotide sequence ID" value="NC_014958.1"/>
</dbReference>